<feature type="transmembrane region" description="Helical" evidence="1">
    <location>
        <begin position="40"/>
        <end position="60"/>
    </location>
</feature>
<dbReference type="AlphaFoldDB" id="H1DDM3"/>
<dbReference type="Proteomes" id="UP000004892">
    <property type="component" value="Unassembled WGS sequence"/>
</dbReference>
<keyword evidence="1" id="KW-0472">Membrane</keyword>
<accession>H1DDM3</accession>
<dbReference type="RefSeq" id="WP_009135513.1">
    <property type="nucleotide sequence ID" value="NZ_JH594596.1"/>
</dbReference>
<evidence type="ECO:0000313" key="2">
    <source>
        <dbReference type="EMBL" id="EHP50670.1"/>
    </source>
</evidence>
<comment type="caution">
    <text evidence="2">The sequence shown here is derived from an EMBL/GenBank/DDBJ whole genome shotgun (WGS) entry which is preliminary data.</text>
</comment>
<protein>
    <recommendedName>
        <fullName evidence="4">Carotenoid biosynthesis protein</fullName>
    </recommendedName>
</protein>
<dbReference type="HOGENOM" id="CLU_070738_2_0_10"/>
<keyword evidence="3" id="KW-1185">Reference proteome</keyword>
<dbReference type="eggNOG" id="COG2324">
    <property type="taxonomic scope" value="Bacteria"/>
</dbReference>
<proteinExistence type="predicted"/>
<feature type="transmembrane region" description="Helical" evidence="1">
    <location>
        <begin position="12"/>
        <end position="34"/>
    </location>
</feature>
<dbReference type="Pfam" id="PF04240">
    <property type="entry name" value="Caroten_synth"/>
    <property type="match status" value="1"/>
</dbReference>
<keyword evidence="1" id="KW-0812">Transmembrane</keyword>
<keyword evidence="1" id="KW-1133">Transmembrane helix</keyword>
<dbReference type="PANTHER" id="PTHR39419">
    <property type="entry name" value="SLL0814 PROTEIN"/>
    <property type="match status" value="1"/>
</dbReference>
<dbReference type="PATRIC" id="fig|742817.3.peg.377"/>
<reference evidence="2 3" key="1">
    <citation type="submission" date="2012-01" db="EMBL/GenBank/DDBJ databases">
        <title>The Genome Sequence of Odoribacter laneus YIT 12061.</title>
        <authorList>
            <consortium name="The Broad Institute Genome Sequencing Platform"/>
            <person name="Earl A."/>
            <person name="Ward D."/>
            <person name="Feldgarden M."/>
            <person name="Gevers D."/>
            <person name="Morotomi M."/>
            <person name="Young S.K."/>
            <person name="Zeng Q."/>
            <person name="Gargeya S."/>
            <person name="Fitzgerald M."/>
            <person name="Haas B."/>
            <person name="Abouelleil A."/>
            <person name="Alvarado L."/>
            <person name="Arachchi H.M."/>
            <person name="Berlin A."/>
            <person name="Chapman S.B."/>
            <person name="Gearin G."/>
            <person name="Goldberg J."/>
            <person name="Griggs A."/>
            <person name="Gujja S."/>
            <person name="Hansen M."/>
            <person name="Heiman D."/>
            <person name="Howarth C."/>
            <person name="Larimer J."/>
            <person name="Lui A."/>
            <person name="MacDonald P.J.P."/>
            <person name="McCowen C."/>
            <person name="Montmayeur A."/>
            <person name="Murphy C."/>
            <person name="Neiman D."/>
            <person name="Pearson M."/>
            <person name="Priest M."/>
            <person name="Roberts A."/>
            <person name="Saif S."/>
            <person name="Shea T."/>
            <person name="Sisk P."/>
            <person name="Stolte C."/>
            <person name="Sykes S."/>
            <person name="Wortman J."/>
            <person name="Nusbaum C."/>
            <person name="Birren B."/>
        </authorList>
    </citation>
    <scope>NUCLEOTIDE SEQUENCE [LARGE SCALE GENOMIC DNA]</scope>
    <source>
        <strain evidence="2 3">YIT 12061</strain>
    </source>
</reference>
<feature type="transmembrane region" description="Helical" evidence="1">
    <location>
        <begin position="106"/>
        <end position="127"/>
    </location>
</feature>
<sequence>MQRLEFISRKAILFITWILIAFFVYGMGIVSILTPATREAALPMTPIALLLTTAVLLFFARTVYTRRMILVFIAIALIGFLVELVGVQTGWIFGHYRYTSNFGVRWWGTPPLIGINWLFLSYAWAAVLQNTASAPVHRIVYAALGMLAYDLLLEQAAPRMQLWYWEKGNIPFSNYIAWFVLALFFQWLIRHNRIVTQNNMALPLLVLQIVLYISVILYI</sequence>
<feature type="transmembrane region" description="Helical" evidence="1">
    <location>
        <begin position="69"/>
        <end position="94"/>
    </location>
</feature>
<evidence type="ECO:0008006" key="4">
    <source>
        <dbReference type="Google" id="ProtNLM"/>
    </source>
</evidence>
<organism evidence="2 3">
    <name type="scientific">Odoribacter laneus YIT 12061</name>
    <dbReference type="NCBI Taxonomy" id="742817"/>
    <lineage>
        <taxon>Bacteria</taxon>
        <taxon>Pseudomonadati</taxon>
        <taxon>Bacteroidota</taxon>
        <taxon>Bacteroidia</taxon>
        <taxon>Bacteroidales</taxon>
        <taxon>Odoribacteraceae</taxon>
        <taxon>Odoribacter</taxon>
    </lineage>
</organism>
<dbReference type="STRING" id="742817.HMPREF9449_00359"/>
<feature type="transmembrane region" description="Helical" evidence="1">
    <location>
        <begin position="170"/>
        <end position="189"/>
    </location>
</feature>
<evidence type="ECO:0000313" key="3">
    <source>
        <dbReference type="Proteomes" id="UP000004892"/>
    </source>
</evidence>
<dbReference type="InterPro" id="IPR007354">
    <property type="entry name" value="CruF-like"/>
</dbReference>
<evidence type="ECO:0000256" key="1">
    <source>
        <dbReference type="SAM" id="Phobius"/>
    </source>
</evidence>
<dbReference type="EMBL" id="ADMC01000005">
    <property type="protein sequence ID" value="EHP50670.1"/>
    <property type="molecule type" value="Genomic_DNA"/>
</dbReference>
<gene>
    <name evidence="2" type="ORF">HMPREF9449_00359</name>
</gene>
<feature type="transmembrane region" description="Helical" evidence="1">
    <location>
        <begin position="201"/>
        <end position="218"/>
    </location>
</feature>
<name>H1DDM3_9BACT</name>
<dbReference type="PANTHER" id="PTHR39419:SF1">
    <property type="entry name" value="SLL0814 PROTEIN"/>
    <property type="match status" value="1"/>
</dbReference>
<dbReference type="GeneID" id="98070627"/>
<feature type="transmembrane region" description="Helical" evidence="1">
    <location>
        <begin position="139"/>
        <end position="158"/>
    </location>
</feature>